<feature type="compositionally biased region" description="Basic and acidic residues" evidence="1">
    <location>
        <begin position="61"/>
        <end position="70"/>
    </location>
</feature>
<gene>
    <name evidence="2" type="ORF">RRG08_006601</name>
</gene>
<keyword evidence="3" id="KW-1185">Reference proteome</keyword>
<evidence type="ECO:0000313" key="3">
    <source>
        <dbReference type="Proteomes" id="UP001283361"/>
    </source>
</evidence>
<name>A0AAE0YW54_9GAST</name>
<dbReference type="AlphaFoldDB" id="A0AAE0YW54"/>
<protein>
    <submittedName>
        <fullName evidence="2">Uncharacterized protein</fullName>
    </submittedName>
</protein>
<organism evidence="2 3">
    <name type="scientific">Elysia crispata</name>
    <name type="common">lettuce slug</name>
    <dbReference type="NCBI Taxonomy" id="231223"/>
    <lineage>
        <taxon>Eukaryota</taxon>
        <taxon>Metazoa</taxon>
        <taxon>Spiralia</taxon>
        <taxon>Lophotrochozoa</taxon>
        <taxon>Mollusca</taxon>
        <taxon>Gastropoda</taxon>
        <taxon>Heterobranchia</taxon>
        <taxon>Euthyneura</taxon>
        <taxon>Panpulmonata</taxon>
        <taxon>Sacoglossa</taxon>
        <taxon>Placobranchoidea</taxon>
        <taxon>Plakobranchidae</taxon>
        <taxon>Elysia</taxon>
    </lineage>
</organism>
<comment type="caution">
    <text evidence="2">The sequence shown here is derived from an EMBL/GenBank/DDBJ whole genome shotgun (WGS) entry which is preliminary data.</text>
</comment>
<feature type="region of interest" description="Disordered" evidence="1">
    <location>
        <begin position="61"/>
        <end position="87"/>
    </location>
</feature>
<evidence type="ECO:0000313" key="2">
    <source>
        <dbReference type="EMBL" id="KAK3758020.1"/>
    </source>
</evidence>
<dbReference type="EMBL" id="JAWDGP010005301">
    <property type="protein sequence ID" value="KAK3758020.1"/>
    <property type="molecule type" value="Genomic_DNA"/>
</dbReference>
<proteinExistence type="predicted"/>
<evidence type="ECO:0000256" key="1">
    <source>
        <dbReference type="SAM" id="MobiDB-lite"/>
    </source>
</evidence>
<accession>A0AAE0YW54</accession>
<feature type="compositionally biased region" description="Basic residues" evidence="1">
    <location>
        <begin position="71"/>
        <end position="81"/>
    </location>
</feature>
<reference evidence="2" key="1">
    <citation type="journal article" date="2023" name="G3 (Bethesda)">
        <title>A reference genome for the long-term kleptoplast-retaining sea slug Elysia crispata morphotype clarki.</title>
        <authorList>
            <person name="Eastman K.E."/>
            <person name="Pendleton A.L."/>
            <person name="Shaikh M.A."/>
            <person name="Suttiyut T."/>
            <person name="Ogas R."/>
            <person name="Tomko P."/>
            <person name="Gavelis G."/>
            <person name="Widhalm J.R."/>
            <person name="Wisecaver J.H."/>
        </authorList>
    </citation>
    <scope>NUCLEOTIDE SEQUENCE</scope>
    <source>
        <strain evidence="2">ECLA1</strain>
    </source>
</reference>
<sequence length="87" mass="9853">MGQQLDITNASYQQKNSLRQLGCFIVESTGTSSTSDPKGTVNLKMLRKNVLIEFIKTHQNTDEAGRMNKPEKRKLPRKKNLGRFVTS</sequence>
<dbReference type="Proteomes" id="UP001283361">
    <property type="component" value="Unassembled WGS sequence"/>
</dbReference>